<dbReference type="RefSeq" id="WP_382342362.1">
    <property type="nucleotide sequence ID" value="NZ_JBHLUV010000028.1"/>
</dbReference>
<protein>
    <submittedName>
        <fullName evidence="2">Putative phage-associated protein</fullName>
    </submittedName>
</protein>
<name>A0A7W6J472_9HYPH</name>
<dbReference type="AlphaFoldDB" id="A0A7W6J472"/>
<gene>
    <name evidence="2" type="ORF">GGR23_001643</name>
</gene>
<evidence type="ECO:0000313" key="3">
    <source>
        <dbReference type="Proteomes" id="UP000528286"/>
    </source>
</evidence>
<keyword evidence="3" id="KW-1185">Reference proteome</keyword>
<accession>A0A7W6J472</accession>
<evidence type="ECO:0000259" key="1">
    <source>
        <dbReference type="Pfam" id="PF13274"/>
    </source>
</evidence>
<dbReference type="Proteomes" id="UP000528286">
    <property type="component" value="Unassembled WGS sequence"/>
</dbReference>
<comment type="caution">
    <text evidence="2">The sequence shown here is derived from an EMBL/GenBank/DDBJ whole genome shotgun (WGS) entry which is preliminary data.</text>
</comment>
<organism evidence="2 3">
    <name type="scientific">Gellertiella hungarica</name>
    <dbReference type="NCBI Taxonomy" id="1572859"/>
    <lineage>
        <taxon>Bacteria</taxon>
        <taxon>Pseudomonadati</taxon>
        <taxon>Pseudomonadota</taxon>
        <taxon>Alphaproteobacteria</taxon>
        <taxon>Hyphomicrobiales</taxon>
        <taxon>Rhizobiaceae</taxon>
        <taxon>Gellertiella</taxon>
    </lineage>
</organism>
<dbReference type="Pfam" id="PF13274">
    <property type="entry name" value="SocA_Panacea"/>
    <property type="match status" value="1"/>
</dbReference>
<dbReference type="InterPro" id="IPR025272">
    <property type="entry name" value="SocA_Panacea"/>
</dbReference>
<reference evidence="2 3" key="1">
    <citation type="submission" date="2020-08" db="EMBL/GenBank/DDBJ databases">
        <title>Genomic Encyclopedia of Type Strains, Phase IV (KMG-IV): sequencing the most valuable type-strain genomes for metagenomic binning, comparative biology and taxonomic classification.</title>
        <authorList>
            <person name="Goeker M."/>
        </authorList>
    </citation>
    <scope>NUCLEOTIDE SEQUENCE [LARGE SCALE GENOMIC DNA]</scope>
    <source>
        <strain evidence="2 3">DSM 29853</strain>
    </source>
</reference>
<feature type="domain" description="Antitoxin SocA-like Panacea" evidence="1">
    <location>
        <begin position="38"/>
        <end position="137"/>
    </location>
</feature>
<evidence type="ECO:0000313" key="2">
    <source>
        <dbReference type="EMBL" id="MBB4064466.1"/>
    </source>
</evidence>
<proteinExistence type="predicted"/>
<sequence>MTSKDEIGRMFDARHVLNSLLQRSFRETRTDFSPMKAQKILFYTHGWHLATTGKPAIDRPFAVWPYGPVVPDLYNALKQYGSGPILDYVTAPGDDRPYVVNPDFHQFYQALDIAWEKYIGIPAVNLSAMTHEPDSPWDRAKRASLPFIPNEMIRDYFVRAAEQ</sequence>
<dbReference type="EMBL" id="JACIEZ010000002">
    <property type="protein sequence ID" value="MBB4064466.1"/>
    <property type="molecule type" value="Genomic_DNA"/>
</dbReference>